<dbReference type="EMBL" id="BAAAGX010000006">
    <property type="protein sequence ID" value="GAA0228118.1"/>
    <property type="molecule type" value="Genomic_DNA"/>
</dbReference>
<evidence type="ECO:0000313" key="2">
    <source>
        <dbReference type="Proteomes" id="UP001500967"/>
    </source>
</evidence>
<dbReference type="Proteomes" id="UP001500967">
    <property type="component" value="Unassembled WGS sequence"/>
</dbReference>
<protein>
    <submittedName>
        <fullName evidence="1">Uncharacterized protein</fullName>
    </submittedName>
</protein>
<proteinExistence type="predicted"/>
<gene>
    <name evidence="1" type="ORF">GCM10009539_11920</name>
</gene>
<sequence length="117" mass="12463">MRGEVLDDSSRTVAVFMSFLYDHVGGREVFTDLIVGPWGEGADPRERLTFSSRTGPVDGGSIASTLLDGASLAPDVPLYGTKVSREDGLAHPQIATIWAYFDSVLADVPAVSAHLGR</sequence>
<accession>A0ABP3DFB0</accession>
<keyword evidence="2" id="KW-1185">Reference proteome</keyword>
<reference evidence="2" key="1">
    <citation type="journal article" date="2019" name="Int. J. Syst. Evol. Microbiol.">
        <title>The Global Catalogue of Microorganisms (GCM) 10K type strain sequencing project: providing services to taxonomists for standard genome sequencing and annotation.</title>
        <authorList>
            <consortium name="The Broad Institute Genomics Platform"/>
            <consortium name="The Broad Institute Genome Sequencing Center for Infectious Disease"/>
            <person name="Wu L."/>
            <person name="Ma J."/>
        </authorList>
    </citation>
    <scope>NUCLEOTIDE SEQUENCE [LARGE SCALE GENOMIC DNA]</scope>
    <source>
        <strain evidence="2">JCM 10425</strain>
    </source>
</reference>
<evidence type="ECO:0000313" key="1">
    <source>
        <dbReference type="EMBL" id="GAA0228118.1"/>
    </source>
</evidence>
<comment type="caution">
    <text evidence="1">The sequence shown here is derived from an EMBL/GenBank/DDBJ whole genome shotgun (WGS) entry which is preliminary data.</text>
</comment>
<name>A0ABP3DFB0_9ACTN</name>
<organism evidence="1 2">
    <name type="scientific">Cryptosporangium japonicum</name>
    <dbReference type="NCBI Taxonomy" id="80872"/>
    <lineage>
        <taxon>Bacteria</taxon>
        <taxon>Bacillati</taxon>
        <taxon>Actinomycetota</taxon>
        <taxon>Actinomycetes</taxon>
        <taxon>Cryptosporangiales</taxon>
        <taxon>Cryptosporangiaceae</taxon>
        <taxon>Cryptosporangium</taxon>
    </lineage>
</organism>